<dbReference type="InterPro" id="IPR007867">
    <property type="entry name" value="GMC_OxRtase_C"/>
</dbReference>
<feature type="compositionally biased region" description="Low complexity" evidence="16">
    <location>
        <begin position="621"/>
        <end position="632"/>
    </location>
</feature>
<keyword evidence="21" id="KW-1185">Reference proteome</keyword>
<keyword evidence="9" id="KW-0753">Steroid metabolism</keyword>
<evidence type="ECO:0000256" key="3">
    <source>
        <dbReference type="ARBA" id="ARBA00022548"/>
    </source>
</evidence>
<evidence type="ECO:0000256" key="5">
    <source>
        <dbReference type="ARBA" id="ARBA00022827"/>
    </source>
</evidence>
<dbReference type="EC" id="5.3.3.1" evidence="11"/>
<dbReference type="EMBL" id="BAABAS010000029">
    <property type="protein sequence ID" value="GAA4241708.1"/>
    <property type="molecule type" value="Genomic_DNA"/>
</dbReference>
<evidence type="ECO:0000256" key="2">
    <source>
        <dbReference type="ARBA" id="ARBA00010790"/>
    </source>
</evidence>
<dbReference type="Gene3D" id="3.50.50.60">
    <property type="entry name" value="FAD/NAD(P)-binding domain"/>
    <property type="match status" value="3"/>
</dbReference>
<dbReference type="InterPro" id="IPR003953">
    <property type="entry name" value="FAD-dep_OxRdtase_2_FAD-bd"/>
</dbReference>
<dbReference type="Pfam" id="PF00890">
    <property type="entry name" value="FAD_binding_2"/>
    <property type="match status" value="1"/>
</dbReference>
<dbReference type="RefSeq" id="WP_344906828.1">
    <property type="nucleotide sequence ID" value="NZ_BAABAS010000029.1"/>
</dbReference>
<evidence type="ECO:0000256" key="14">
    <source>
        <dbReference type="ARBA" id="ARBA00049744"/>
    </source>
</evidence>
<evidence type="ECO:0000259" key="18">
    <source>
        <dbReference type="Pfam" id="PF00890"/>
    </source>
</evidence>
<evidence type="ECO:0000256" key="15">
    <source>
        <dbReference type="ARBA" id="ARBA00049778"/>
    </source>
</evidence>
<evidence type="ECO:0000256" key="12">
    <source>
        <dbReference type="ARBA" id="ARBA00049645"/>
    </source>
</evidence>
<protein>
    <recommendedName>
        <fullName evidence="14">Cholesterol oxidase</fullName>
        <ecNumber evidence="13">1.1.3.6</ecNumber>
        <ecNumber evidence="11">5.3.3.1</ecNumber>
    </recommendedName>
    <alternativeName>
        <fullName evidence="15">Cholesterol isomerase</fullName>
    </alternativeName>
</protein>
<feature type="domain" description="Glucose-methanol-choline oxidoreductase C-terminal" evidence="19">
    <location>
        <begin position="503"/>
        <end position="560"/>
    </location>
</feature>
<feature type="domain" description="FAD-dependent oxidoreductase 2 FAD-binding" evidence="18">
    <location>
        <begin position="15"/>
        <end position="47"/>
    </location>
</feature>
<dbReference type="InterPro" id="IPR052542">
    <property type="entry name" value="Cholesterol_Oxidase"/>
</dbReference>
<dbReference type="PANTHER" id="PTHR47470:SF1">
    <property type="entry name" value="FAD-DEPENDENT OXIDOREDUCTASE 2 FAD BINDING DOMAIN-CONTAINING PROTEIN"/>
    <property type="match status" value="1"/>
</dbReference>
<keyword evidence="6" id="KW-0560">Oxidoreductase</keyword>
<dbReference type="SUPFAM" id="SSF51905">
    <property type="entry name" value="FAD/NAD(P)-binding domain"/>
    <property type="match status" value="1"/>
</dbReference>
<dbReference type="Pfam" id="PF05199">
    <property type="entry name" value="GMC_oxred_C"/>
    <property type="match status" value="1"/>
</dbReference>
<name>A0ABP8CPA2_9ACTN</name>
<dbReference type="PANTHER" id="PTHR47470">
    <property type="entry name" value="CHOLESTEROL OXIDASE"/>
    <property type="match status" value="1"/>
</dbReference>
<evidence type="ECO:0000256" key="13">
    <source>
        <dbReference type="ARBA" id="ARBA00049723"/>
    </source>
</evidence>
<accession>A0ABP8CPA2</accession>
<keyword evidence="7" id="KW-0443">Lipid metabolism</keyword>
<organism evidence="20 21">
    <name type="scientific">Actinomadura meridiana</name>
    <dbReference type="NCBI Taxonomy" id="559626"/>
    <lineage>
        <taxon>Bacteria</taxon>
        <taxon>Bacillati</taxon>
        <taxon>Actinomycetota</taxon>
        <taxon>Actinomycetes</taxon>
        <taxon>Streptosporangiales</taxon>
        <taxon>Thermomonosporaceae</taxon>
        <taxon>Actinomadura</taxon>
    </lineage>
</organism>
<reference evidence="21" key="1">
    <citation type="journal article" date="2019" name="Int. J. Syst. Evol. Microbiol.">
        <title>The Global Catalogue of Microorganisms (GCM) 10K type strain sequencing project: providing services to taxonomists for standard genome sequencing and annotation.</title>
        <authorList>
            <consortium name="The Broad Institute Genomics Platform"/>
            <consortium name="The Broad Institute Genome Sequencing Center for Infectious Disease"/>
            <person name="Wu L."/>
            <person name="Ma J."/>
        </authorList>
    </citation>
    <scope>NUCLEOTIDE SEQUENCE [LARGE SCALE GENOMIC DNA]</scope>
    <source>
        <strain evidence="21">JCM 17440</strain>
    </source>
</reference>
<dbReference type="Pfam" id="PF00732">
    <property type="entry name" value="GMC_oxred_N"/>
    <property type="match status" value="1"/>
</dbReference>
<evidence type="ECO:0000256" key="11">
    <source>
        <dbReference type="ARBA" id="ARBA00038856"/>
    </source>
</evidence>
<keyword evidence="10" id="KW-0413">Isomerase</keyword>
<dbReference type="InterPro" id="IPR036188">
    <property type="entry name" value="FAD/NAD-bd_sf"/>
</dbReference>
<evidence type="ECO:0000256" key="6">
    <source>
        <dbReference type="ARBA" id="ARBA00023002"/>
    </source>
</evidence>
<evidence type="ECO:0000256" key="1">
    <source>
        <dbReference type="ARBA" id="ARBA00001974"/>
    </source>
</evidence>
<comment type="cofactor">
    <cofactor evidence="1">
        <name>FAD</name>
        <dbReference type="ChEBI" id="CHEBI:57692"/>
    </cofactor>
</comment>
<feature type="compositionally biased region" description="Gly residues" evidence="16">
    <location>
        <begin position="591"/>
        <end position="604"/>
    </location>
</feature>
<keyword evidence="5" id="KW-0274">FAD</keyword>
<evidence type="ECO:0000256" key="8">
    <source>
        <dbReference type="ARBA" id="ARBA00023166"/>
    </source>
</evidence>
<evidence type="ECO:0000313" key="20">
    <source>
        <dbReference type="EMBL" id="GAA4241708.1"/>
    </source>
</evidence>
<sequence>MGDDMRDGAAREHVDAVVVGSGFGGSVSAYRLADAGLSVVLMERGQPYPPGTFPRSPSEMGRAFWDPDAGLYGMFDVWSFKGCDSVVSAGLGGGSLIYANVLLRKDENWFVNDGPGGSYDPWPISRADLDPHYGVVEKMMGATPYPLDQVPFDDTPKTHAMQDAAAELGLQCTLPPLAVSFAARPGGEPGLSLPIADAGYRNIHGVPRRTCRLCGECDIGCNEGSKNSLDHTYLSAAAHRGADIRTSHEVKALRPRPGGGYEVDYVHHDVPPRSAGVTLKKRRRPVVRTITCDRLILGAGTYGTTFLLLKSRDAFPGLSDALGSRFSGNGDLLTFLLRATDRNRVRPLNASRGPVITTAIRLPDDLDGVPGAGPGAYIQDGGYPGFTDWIVEGYDVENDVERAMKFLWGRFTALFREAPDTNLSKELSDLIGDGALTVSSLPLLGMGRDTPDGRLLLRDGRLSADWTTATSEDLFNRVRKTMRGIADMLGADYADNPMWFRKRIITVHPLGGAPMGAHPGEGVCDAFGEVFGFPGLYIADGAAMPGPVGPNPSLTIAAQADRLATRLLENASAQGGAGGPAVTAPSATGAEPGGDSGSPDGAGDGPEHGTANGTAHGPVTGSVSGSINGSVNGSAHGSVNGVANGSATYGPVSGGHGGSRGVSAVASDRTSLWFTEEMKGFVTYGETDPEVGAEGDARRRLSFRLTITADDTDRFVREAGHEARAEGWVDAAGHGGRRRVERGTFNLFVDPAGGAGGGEDRRLMRYRLFYTDGDGRARTLTGVKNVLHGPPTRIWPDTSTLYVRLLDGHVDADGESDAEVVGAGVLHIRLTDFARQLTTFRTSGPDGAEALLRFGRFFAGELWEVYGPDPV</sequence>
<keyword evidence="8" id="KW-1207">Sterol metabolism</keyword>
<evidence type="ECO:0000256" key="9">
    <source>
        <dbReference type="ARBA" id="ARBA00023221"/>
    </source>
</evidence>
<dbReference type="EC" id="1.1.3.6" evidence="13"/>
<comment type="caution">
    <text evidence="20">The sequence shown here is derived from an EMBL/GenBank/DDBJ whole genome shotgun (WGS) entry which is preliminary data.</text>
</comment>
<evidence type="ECO:0000256" key="4">
    <source>
        <dbReference type="ARBA" id="ARBA00022630"/>
    </source>
</evidence>
<keyword evidence="4" id="KW-0285">Flavoprotein</keyword>
<comment type="pathway">
    <text evidence="12">Steroid metabolism; cholesterol degradation.</text>
</comment>
<keyword evidence="3" id="KW-0153">Cholesterol metabolism</keyword>
<evidence type="ECO:0000259" key="19">
    <source>
        <dbReference type="Pfam" id="PF05199"/>
    </source>
</evidence>
<evidence type="ECO:0000313" key="21">
    <source>
        <dbReference type="Proteomes" id="UP001501710"/>
    </source>
</evidence>
<gene>
    <name evidence="20" type="ORF">GCM10022254_71630</name>
</gene>
<feature type="region of interest" description="Disordered" evidence="16">
    <location>
        <begin position="572"/>
        <end position="632"/>
    </location>
</feature>
<proteinExistence type="inferred from homology"/>
<evidence type="ECO:0000256" key="10">
    <source>
        <dbReference type="ARBA" id="ARBA00023235"/>
    </source>
</evidence>
<comment type="similarity">
    <text evidence="2">Belongs to the GMC oxidoreductase family.</text>
</comment>
<evidence type="ECO:0000259" key="17">
    <source>
        <dbReference type="Pfam" id="PF00732"/>
    </source>
</evidence>
<dbReference type="Proteomes" id="UP001501710">
    <property type="component" value="Unassembled WGS sequence"/>
</dbReference>
<feature type="domain" description="Glucose-methanol-choline oxidoreductase N-terminal" evidence="17">
    <location>
        <begin position="209"/>
        <end position="311"/>
    </location>
</feature>
<dbReference type="InterPro" id="IPR000172">
    <property type="entry name" value="GMC_OxRdtase_N"/>
</dbReference>
<evidence type="ECO:0000256" key="7">
    <source>
        <dbReference type="ARBA" id="ARBA00023098"/>
    </source>
</evidence>
<evidence type="ECO:0000256" key="16">
    <source>
        <dbReference type="SAM" id="MobiDB-lite"/>
    </source>
</evidence>